<comment type="caution">
    <text evidence="3">The sequence shown here is derived from an EMBL/GenBank/DDBJ whole genome shotgun (WGS) entry which is preliminary data.</text>
</comment>
<dbReference type="InterPro" id="IPR057684">
    <property type="entry name" value="DUF7924"/>
</dbReference>
<dbReference type="HOGENOM" id="CLU_023878_1_1_1"/>
<evidence type="ECO:0000259" key="2">
    <source>
        <dbReference type="Pfam" id="PF25545"/>
    </source>
</evidence>
<protein>
    <recommendedName>
        <fullName evidence="2">DUF7924 domain-containing protein</fullName>
    </recommendedName>
</protein>
<keyword evidence="4" id="KW-1185">Reference proteome</keyword>
<reference evidence="3 4" key="1">
    <citation type="journal article" date="2014" name="BMC Genomics">
        <title>Comparative genomics of the major fungal agents of human and animal Sporotrichosis: Sporothrix schenckii and Sporothrix brasiliensis.</title>
        <authorList>
            <person name="Teixeira M.M."/>
            <person name="de Almeida L.G."/>
            <person name="Kubitschek-Barreira P."/>
            <person name="Alves F.L."/>
            <person name="Kioshima E.S."/>
            <person name="Abadio A.K."/>
            <person name="Fernandes L."/>
            <person name="Derengowski L.S."/>
            <person name="Ferreira K.S."/>
            <person name="Souza R.C."/>
            <person name="Ruiz J.C."/>
            <person name="de Andrade N.C."/>
            <person name="Paes H.C."/>
            <person name="Nicola A.M."/>
            <person name="Albuquerque P."/>
            <person name="Gerber A.L."/>
            <person name="Martins V.P."/>
            <person name="Peconick L.D."/>
            <person name="Neto A.V."/>
            <person name="Chaucanez C.B."/>
            <person name="Silva P.A."/>
            <person name="Cunha O.L."/>
            <person name="de Oliveira F.F."/>
            <person name="dos Santos T.C."/>
            <person name="Barros A.L."/>
            <person name="Soares M.A."/>
            <person name="de Oliveira L.M."/>
            <person name="Marini M.M."/>
            <person name="Villalobos-Duno H."/>
            <person name="Cunha M.M."/>
            <person name="de Hoog S."/>
            <person name="da Silveira J.F."/>
            <person name="Henrissat B."/>
            <person name="Nino-Vega G.A."/>
            <person name="Cisalpino P.S."/>
            <person name="Mora-Montes H.M."/>
            <person name="Almeida S.R."/>
            <person name="Stajich J.E."/>
            <person name="Lopes-Bezerra L.M."/>
            <person name="Vasconcelos A.T."/>
            <person name="Felipe M.S."/>
        </authorList>
    </citation>
    <scope>NUCLEOTIDE SEQUENCE [LARGE SCALE GENOMIC DNA]</scope>
    <source>
        <strain evidence="3 4">5110</strain>
    </source>
</reference>
<sequence length="480" mass="52946">MSGTRSSENNDAELEAWANWVYPPEFYDRLSKIHLTEGALAELDRRNAVAKTNPVIASTRQCVTEEEDDVARFARHGGPDLMDVCNYGYTESRLVDTLDKTKQLHPDAATTTETKTTESTPYSANFEQHLADHGVHATYSSQKPANWAEIRSVVTQRRPSLSSSQFSEGAFNRFEDENDRAKNKADVMAHAIPTILDSNDRCEHRRAEGRNVLFDNLAPLTDATVTNPMPDVYYGARPDDLARPIRDELGPNIMPSAGHDLPLAPNFFVEVKGPNGSGAVANRQARYDGAVGSRALHHLQNYGEAEPTFDGMAYTYSSTYISGTGTLQLYAHHSTAPVTKGGQPEHHMSRINAWAINGNADSFRHGVTAFRNARDLAKQHRDGFVQAANGTVQREQKEPKQISQSAHVPTDVGQSQEQPQEDAGEKQTKRAGANKKPAPALGDTKNRQINPPKRRCPTPAVEVSVRLTRAAKRRRCAAEV</sequence>
<dbReference type="VEuPathDB" id="FungiDB:SPBR_00542"/>
<dbReference type="Proteomes" id="UP000031575">
    <property type="component" value="Unassembled WGS sequence"/>
</dbReference>
<name>A0A0C2ILP8_9PEZI</name>
<gene>
    <name evidence="3" type="ORF">SPBR_00542</name>
</gene>
<dbReference type="EMBL" id="AWTV01000008">
    <property type="protein sequence ID" value="KIH90011.1"/>
    <property type="molecule type" value="Genomic_DNA"/>
</dbReference>
<dbReference type="OrthoDB" id="5336565at2759"/>
<evidence type="ECO:0000313" key="3">
    <source>
        <dbReference type="EMBL" id="KIH90011.1"/>
    </source>
</evidence>
<accession>A0A0C2ILP8</accession>
<dbReference type="Pfam" id="PF25545">
    <property type="entry name" value="DUF7924"/>
    <property type="match status" value="1"/>
</dbReference>
<dbReference type="RefSeq" id="XP_040618021.1">
    <property type="nucleotide sequence ID" value="XM_040758861.1"/>
</dbReference>
<evidence type="ECO:0000313" key="4">
    <source>
        <dbReference type="Proteomes" id="UP000031575"/>
    </source>
</evidence>
<organism evidence="3 4">
    <name type="scientific">Sporothrix brasiliensis 5110</name>
    <dbReference type="NCBI Taxonomy" id="1398154"/>
    <lineage>
        <taxon>Eukaryota</taxon>
        <taxon>Fungi</taxon>
        <taxon>Dikarya</taxon>
        <taxon>Ascomycota</taxon>
        <taxon>Pezizomycotina</taxon>
        <taxon>Sordariomycetes</taxon>
        <taxon>Sordariomycetidae</taxon>
        <taxon>Ophiostomatales</taxon>
        <taxon>Ophiostomataceae</taxon>
        <taxon>Sporothrix</taxon>
    </lineage>
</organism>
<feature type="compositionally biased region" description="Polar residues" evidence="1">
    <location>
        <begin position="401"/>
        <end position="418"/>
    </location>
</feature>
<feature type="region of interest" description="Disordered" evidence="1">
    <location>
        <begin position="388"/>
        <end position="462"/>
    </location>
</feature>
<feature type="domain" description="DUF7924" evidence="2">
    <location>
        <begin position="180"/>
        <end position="358"/>
    </location>
</feature>
<evidence type="ECO:0000256" key="1">
    <source>
        <dbReference type="SAM" id="MobiDB-lite"/>
    </source>
</evidence>
<proteinExistence type="predicted"/>
<dbReference type="GeneID" id="63673782"/>
<dbReference type="AlphaFoldDB" id="A0A0C2ILP8"/>